<evidence type="ECO:0000259" key="6">
    <source>
        <dbReference type="PROSITE" id="PS51192"/>
    </source>
</evidence>
<keyword evidence="1" id="KW-0547">Nucleotide-binding</keyword>
<dbReference type="InterPro" id="IPR011545">
    <property type="entry name" value="DEAD/DEAH_box_helicase_dom"/>
</dbReference>
<proteinExistence type="predicted"/>
<evidence type="ECO:0008006" key="10">
    <source>
        <dbReference type="Google" id="ProtNLM"/>
    </source>
</evidence>
<dbReference type="Proteomes" id="UP001244341">
    <property type="component" value="Chromosome 4b"/>
</dbReference>
<dbReference type="InterPro" id="IPR027417">
    <property type="entry name" value="P-loop_NTPase"/>
</dbReference>
<evidence type="ECO:0000256" key="2">
    <source>
        <dbReference type="ARBA" id="ARBA00022801"/>
    </source>
</evidence>
<dbReference type="InterPro" id="IPR014001">
    <property type="entry name" value="Helicase_ATP-bd"/>
</dbReference>
<accession>A0ABY8TUP3</accession>
<dbReference type="PANTHER" id="PTHR47959">
    <property type="entry name" value="ATP-DEPENDENT RNA HELICASE RHLE-RELATED"/>
    <property type="match status" value="1"/>
</dbReference>
<reference evidence="8 9" key="1">
    <citation type="submission" date="2023-05" db="EMBL/GenBank/DDBJ databases">
        <title>A 100% complete, gapless, phased diploid assembly of the Scenedesmus obliquus UTEX 3031 genome.</title>
        <authorList>
            <person name="Biondi T.C."/>
            <person name="Hanschen E.R."/>
            <person name="Kwon T."/>
            <person name="Eng W."/>
            <person name="Kruse C.P.S."/>
            <person name="Koehler S.I."/>
            <person name="Kunde Y."/>
            <person name="Gleasner C.D."/>
            <person name="You Mak K.T."/>
            <person name="Polle J."/>
            <person name="Hovde B.T."/>
            <person name="Starkenburg S.R."/>
        </authorList>
    </citation>
    <scope>NUCLEOTIDE SEQUENCE [LARGE SCALE GENOMIC DNA]</scope>
    <source>
        <strain evidence="8 9">DOE0152z</strain>
    </source>
</reference>
<dbReference type="Gene3D" id="3.40.50.300">
    <property type="entry name" value="P-loop containing nucleotide triphosphate hydrolases"/>
    <property type="match status" value="2"/>
</dbReference>
<dbReference type="PROSITE" id="PS51194">
    <property type="entry name" value="HELICASE_CTER"/>
    <property type="match status" value="1"/>
</dbReference>
<evidence type="ECO:0000259" key="7">
    <source>
        <dbReference type="PROSITE" id="PS51194"/>
    </source>
</evidence>
<feature type="compositionally biased region" description="Low complexity" evidence="5">
    <location>
        <begin position="293"/>
        <end position="302"/>
    </location>
</feature>
<feature type="domain" description="Helicase ATP-binding" evidence="6">
    <location>
        <begin position="31"/>
        <end position="201"/>
    </location>
</feature>
<dbReference type="EMBL" id="CP126211">
    <property type="protein sequence ID" value="WIA12854.1"/>
    <property type="molecule type" value="Genomic_DNA"/>
</dbReference>
<name>A0ABY8TUP3_TETOB</name>
<dbReference type="Pfam" id="PF00271">
    <property type="entry name" value="Helicase_C"/>
    <property type="match status" value="1"/>
</dbReference>
<dbReference type="InterPro" id="IPR050079">
    <property type="entry name" value="DEAD_box_RNA_helicase"/>
</dbReference>
<dbReference type="PANTHER" id="PTHR47959:SF1">
    <property type="entry name" value="ATP-DEPENDENT RNA HELICASE DBPA"/>
    <property type="match status" value="1"/>
</dbReference>
<organism evidence="8 9">
    <name type="scientific">Tetradesmus obliquus</name>
    <name type="common">Green alga</name>
    <name type="synonym">Acutodesmus obliquus</name>
    <dbReference type="NCBI Taxonomy" id="3088"/>
    <lineage>
        <taxon>Eukaryota</taxon>
        <taxon>Viridiplantae</taxon>
        <taxon>Chlorophyta</taxon>
        <taxon>core chlorophytes</taxon>
        <taxon>Chlorophyceae</taxon>
        <taxon>CS clade</taxon>
        <taxon>Sphaeropleales</taxon>
        <taxon>Scenedesmaceae</taxon>
        <taxon>Tetradesmus</taxon>
    </lineage>
</organism>
<evidence type="ECO:0000256" key="5">
    <source>
        <dbReference type="SAM" id="MobiDB-lite"/>
    </source>
</evidence>
<dbReference type="Pfam" id="PF00270">
    <property type="entry name" value="DEAD"/>
    <property type="match status" value="1"/>
</dbReference>
<feature type="region of interest" description="Disordered" evidence="5">
    <location>
        <begin position="251"/>
        <end position="302"/>
    </location>
</feature>
<keyword evidence="9" id="KW-1185">Reference proteome</keyword>
<evidence type="ECO:0000313" key="9">
    <source>
        <dbReference type="Proteomes" id="UP001244341"/>
    </source>
</evidence>
<keyword evidence="3" id="KW-0347">Helicase</keyword>
<keyword evidence="2" id="KW-0378">Hydrolase</keyword>
<evidence type="ECO:0000256" key="3">
    <source>
        <dbReference type="ARBA" id="ARBA00022806"/>
    </source>
</evidence>
<dbReference type="PROSITE" id="PS51192">
    <property type="entry name" value="HELICASE_ATP_BIND_1"/>
    <property type="match status" value="1"/>
</dbReference>
<sequence length="551" mass="58645">METQVTPQLPGTESLQTAGFKRPSRVQELALPHILSGKDVVLAAETGSGKTLAYIAPLASMLLERAAQKAAAAAAAAAASADDSSSSSTRAPNRKQLALVLCPNAALCQQVIRLVSSLPGPDGRPLIKACQVSSSTPPPFDPPDVVVTTPGALVTLFNDRGSSYGPQWSAEGVASRAAFVVADEADLLCQGGYVKDLTRLLDAFKAGERRLIEAQVMAELDISDEEWDRVPRSFKQACWEGGAPAMLKAGFRRKSQQQQQQQQQGEDAAADTPDSTSTSSSSAGQDAAKERSAAAASSSSSSKAQYGPYLQRQYLFVAATMPSLTKADVGIELQKRFKDAVWVSGDMLHQIKPHVEHVWRRLRGPEEADAALVEAVQGDPDYQAGQARVLVFARDTVTADQLADLLADQGIPNVLYHKNIPKEERDAALAAFADVAAAAAGGAGGNVVMVSTDAAARGIDLPDVTHVVQADFATTAIEFLHRVGRTARAGKAGKVTSLYGKADAVLAEALRQYVQEGKSIEECFSRNRSFSRKVKRYGKFVPRGQEGEQRT</sequence>
<evidence type="ECO:0000256" key="1">
    <source>
        <dbReference type="ARBA" id="ARBA00022741"/>
    </source>
</evidence>
<dbReference type="SMART" id="SM00490">
    <property type="entry name" value="HELICc"/>
    <property type="match status" value="1"/>
</dbReference>
<evidence type="ECO:0000256" key="4">
    <source>
        <dbReference type="ARBA" id="ARBA00022840"/>
    </source>
</evidence>
<feature type="domain" description="Helicase C-terminal" evidence="7">
    <location>
        <begin position="377"/>
        <end position="531"/>
    </location>
</feature>
<evidence type="ECO:0000313" key="8">
    <source>
        <dbReference type="EMBL" id="WIA12854.1"/>
    </source>
</evidence>
<gene>
    <name evidence="8" type="ORF">OEZ85_006480</name>
</gene>
<dbReference type="SUPFAM" id="SSF52540">
    <property type="entry name" value="P-loop containing nucleoside triphosphate hydrolases"/>
    <property type="match status" value="1"/>
</dbReference>
<protein>
    <recommendedName>
        <fullName evidence="10">P-loop containing nucleoside triphosphate hydrolase protein</fullName>
    </recommendedName>
</protein>
<dbReference type="CDD" id="cd18787">
    <property type="entry name" value="SF2_C_DEAD"/>
    <property type="match status" value="1"/>
</dbReference>
<dbReference type="InterPro" id="IPR001650">
    <property type="entry name" value="Helicase_C-like"/>
</dbReference>
<feature type="compositionally biased region" description="Low complexity" evidence="5">
    <location>
        <begin position="270"/>
        <end position="286"/>
    </location>
</feature>
<keyword evidence="4" id="KW-0067">ATP-binding</keyword>
<dbReference type="SMART" id="SM00487">
    <property type="entry name" value="DEXDc"/>
    <property type="match status" value="1"/>
</dbReference>